<name>A0A9D5HIY8_9LILI</name>
<feature type="compositionally biased region" description="Polar residues" evidence="4">
    <location>
        <begin position="524"/>
        <end position="557"/>
    </location>
</feature>
<feature type="compositionally biased region" description="Polar residues" evidence="4">
    <location>
        <begin position="855"/>
        <end position="876"/>
    </location>
</feature>
<feature type="region of interest" description="Disordered" evidence="4">
    <location>
        <begin position="215"/>
        <end position="259"/>
    </location>
</feature>
<sequence>MAGAAAPRRGTREGRDFRRDEERRTTKQQDDPPNGRQAWKRKPSPSSLRTYARNDREPRGDPMDEPEARPRRRQLTYAKVVRGAEEETGTTSSAPPPPPPPPLPPSGEHDDRRGWKEVCSKRQKRQQEESRPERRNSPIQLRRSPPIVRTPTGTITVCGQCLRPGHKAGECRRAVTCRRCDGVGHKALGCREPPRKRIKEVHTCQGTVSNKALHGPLREEKTPPGTSAMEKENMAKPKTNKTRPLPPPPPTNGQGQGEGTMEMKYHYISLALDSAMLAGKERMTKFTIARITETRGLINVGKVAGLLKERVDEHWNWEQRILKDGRYLVECPSASTARHIEKVGQMLSPEFTLTFTPWKSDLYRPAKADGALRWVMVRDLPMFCWDQNSMAKMLKPVGELVRIGQRGCEPTEDVRVLLRLRKPRLLPATIHCNIATLQHTYTIELDRGEPPLPWDTRRGSGLLGKTNMSGDPTKKQAEERHRSPERPPPTKADKGKSPLSVLQDFPTRPDGMKQRGIVIREWPDTSTVQRPVVTTQVSAQRSNGNPGPQSSRMQSKSAIVHGGEADGTGASGGGKGEGTPCPSGMTTRERRGHAEMVQEDDVESNGQSRDSMEEIDFAESIRRLTVTWGDHLTPTMESGLTTRPDKAPQMAMPTGSAQSEAQVKALDAVNSNNTIVTGQGRMQSPPKLKLATKPARPQMMMGQGNASLPSPTIAGPKRTGAESNPWSHGPTSNLPAPPDGEPNTNTQSIPGTATGLAAQPESEEGPMNSNDVMALECNGNEPPLSPYPLRRDKPINHIISPLLLKIETELKSATLRQIANTWNLITEEAWTLISKHDTQWNDPSDPQKIASTRNQAMEENGRPSPTNTQALQTTPPKTRGRPRKIKPRDEPPIHTDQEVQVKVKRAYKRKNKGQEQMDPEEDQSNLTTVPLILSDLPGKEIIAKALKVGIHLEHQKVKKQLKTSKVEEGEANECKTSFKAYEGYISSEDAEKVVEKLGIMRMKESTDQEYSEELLDAAYELLEEKEASIGELAAAFAVFDEDGDGMVSERDLWRVFQRLGLEGMVRREEEYMEMINAYDGDGDGRINLHEFKCMLERAT</sequence>
<dbReference type="InterPro" id="IPR039647">
    <property type="entry name" value="EF_hand_pair_protein_CML-like"/>
</dbReference>
<dbReference type="OrthoDB" id="26525at2759"/>
<comment type="caution">
    <text evidence="6">The sequence shown here is derived from an EMBL/GenBank/DDBJ whole genome shotgun (WGS) entry which is preliminary data.</text>
</comment>
<dbReference type="InterPro" id="IPR011992">
    <property type="entry name" value="EF-hand-dom_pair"/>
</dbReference>
<feature type="compositionally biased region" description="Pro residues" evidence="4">
    <location>
        <begin position="94"/>
        <end position="105"/>
    </location>
</feature>
<evidence type="ECO:0000256" key="4">
    <source>
        <dbReference type="SAM" id="MobiDB-lite"/>
    </source>
</evidence>
<dbReference type="PANTHER" id="PTHR10891">
    <property type="entry name" value="EF-HAND CALCIUM-BINDING DOMAIN CONTAINING PROTEIN"/>
    <property type="match status" value="1"/>
</dbReference>
<dbReference type="SUPFAM" id="SSF47473">
    <property type="entry name" value="EF-hand"/>
    <property type="match status" value="1"/>
</dbReference>
<keyword evidence="3" id="KW-0106">Calcium</keyword>
<feature type="compositionally biased region" description="Gly residues" evidence="4">
    <location>
        <begin position="565"/>
        <end position="577"/>
    </location>
</feature>
<dbReference type="GO" id="GO:0005509">
    <property type="term" value="F:calcium ion binding"/>
    <property type="evidence" value="ECO:0007669"/>
    <property type="project" value="InterPro"/>
</dbReference>
<feature type="region of interest" description="Disordered" evidence="4">
    <location>
        <begin position="446"/>
        <end position="611"/>
    </location>
</feature>
<reference evidence="6" key="2">
    <citation type="journal article" date="2022" name="Hortic Res">
        <title>The genome of Dioscorea zingiberensis sheds light on the biosynthesis, origin and evolution of the medicinally important diosgenin saponins.</title>
        <authorList>
            <person name="Li Y."/>
            <person name="Tan C."/>
            <person name="Li Z."/>
            <person name="Guo J."/>
            <person name="Li S."/>
            <person name="Chen X."/>
            <person name="Wang C."/>
            <person name="Dai X."/>
            <person name="Yang H."/>
            <person name="Song W."/>
            <person name="Hou L."/>
            <person name="Xu J."/>
            <person name="Tong Z."/>
            <person name="Xu A."/>
            <person name="Yuan X."/>
            <person name="Wang W."/>
            <person name="Yang Q."/>
            <person name="Chen L."/>
            <person name="Sun Z."/>
            <person name="Wang K."/>
            <person name="Pan B."/>
            <person name="Chen J."/>
            <person name="Bao Y."/>
            <person name="Liu F."/>
            <person name="Qi X."/>
            <person name="Gang D.R."/>
            <person name="Wen J."/>
            <person name="Li J."/>
        </authorList>
    </citation>
    <scope>NUCLEOTIDE SEQUENCE</scope>
    <source>
        <strain evidence="6">Dzin_1.0</strain>
    </source>
</reference>
<keyword evidence="1" id="KW-0479">Metal-binding</keyword>
<feature type="region of interest" description="Disordered" evidence="4">
    <location>
        <begin position="699"/>
        <end position="789"/>
    </location>
</feature>
<accession>A0A9D5HIY8</accession>
<feature type="compositionally biased region" description="Polar residues" evidence="4">
    <location>
        <begin position="721"/>
        <end position="734"/>
    </location>
</feature>
<feature type="domain" description="EF-hand" evidence="5">
    <location>
        <begin position="1027"/>
        <end position="1062"/>
    </location>
</feature>
<dbReference type="SMART" id="SM00343">
    <property type="entry name" value="ZnF_C2HC"/>
    <property type="match status" value="2"/>
</dbReference>
<dbReference type="InterPro" id="IPR001878">
    <property type="entry name" value="Znf_CCHC"/>
</dbReference>
<feature type="compositionally biased region" description="Basic and acidic residues" evidence="4">
    <location>
        <begin position="472"/>
        <end position="485"/>
    </location>
</feature>
<evidence type="ECO:0000259" key="5">
    <source>
        <dbReference type="PROSITE" id="PS50222"/>
    </source>
</evidence>
<feature type="region of interest" description="Disordered" evidence="4">
    <location>
        <begin position="1"/>
        <end position="153"/>
    </location>
</feature>
<dbReference type="SMART" id="SM00054">
    <property type="entry name" value="EFh"/>
    <property type="match status" value="2"/>
</dbReference>
<evidence type="ECO:0000313" key="7">
    <source>
        <dbReference type="Proteomes" id="UP001085076"/>
    </source>
</evidence>
<feature type="domain" description="EF-hand" evidence="5">
    <location>
        <begin position="1066"/>
        <end position="1099"/>
    </location>
</feature>
<proteinExistence type="predicted"/>
<dbReference type="EMBL" id="JAGGNH010000003">
    <property type="protein sequence ID" value="KAJ0978109.1"/>
    <property type="molecule type" value="Genomic_DNA"/>
</dbReference>
<dbReference type="Proteomes" id="UP001085076">
    <property type="component" value="Miscellaneous, Linkage group lg03"/>
</dbReference>
<evidence type="ECO:0000256" key="2">
    <source>
        <dbReference type="ARBA" id="ARBA00022737"/>
    </source>
</evidence>
<dbReference type="InterPro" id="IPR018247">
    <property type="entry name" value="EF_Hand_1_Ca_BS"/>
</dbReference>
<feature type="compositionally biased region" description="Basic and acidic residues" evidence="4">
    <location>
        <begin position="887"/>
        <end position="897"/>
    </location>
</feature>
<feature type="compositionally biased region" description="Basic and acidic residues" evidence="4">
    <location>
        <begin position="587"/>
        <end position="596"/>
    </location>
</feature>
<dbReference type="Pfam" id="PF13499">
    <property type="entry name" value="EF-hand_7"/>
    <property type="match status" value="1"/>
</dbReference>
<dbReference type="GO" id="GO:0008270">
    <property type="term" value="F:zinc ion binding"/>
    <property type="evidence" value="ECO:0007669"/>
    <property type="project" value="InterPro"/>
</dbReference>
<keyword evidence="2" id="KW-0677">Repeat</keyword>
<feature type="compositionally biased region" description="Basic and acidic residues" evidence="4">
    <location>
        <begin position="10"/>
        <end position="30"/>
    </location>
</feature>
<dbReference type="GO" id="GO:0003676">
    <property type="term" value="F:nucleic acid binding"/>
    <property type="evidence" value="ECO:0007669"/>
    <property type="project" value="InterPro"/>
</dbReference>
<dbReference type="SUPFAM" id="SSF57756">
    <property type="entry name" value="Retrovirus zinc finger-like domains"/>
    <property type="match status" value="1"/>
</dbReference>
<dbReference type="PROSITE" id="PS50222">
    <property type="entry name" value="EF_HAND_2"/>
    <property type="match status" value="2"/>
</dbReference>
<evidence type="ECO:0000313" key="6">
    <source>
        <dbReference type="EMBL" id="KAJ0978109.1"/>
    </source>
</evidence>
<protein>
    <recommendedName>
        <fullName evidence="5">EF-hand domain-containing protein</fullName>
    </recommendedName>
</protein>
<feature type="compositionally biased region" description="Basic and acidic residues" evidence="4">
    <location>
        <begin position="52"/>
        <end position="69"/>
    </location>
</feature>
<feature type="compositionally biased region" description="Basic and acidic residues" evidence="4">
    <location>
        <begin position="107"/>
        <end position="136"/>
    </location>
</feature>
<evidence type="ECO:0000256" key="3">
    <source>
        <dbReference type="ARBA" id="ARBA00022837"/>
    </source>
</evidence>
<evidence type="ECO:0000256" key="1">
    <source>
        <dbReference type="ARBA" id="ARBA00022723"/>
    </source>
</evidence>
<keyword evidence="7" id="KW-1185">Reference proteome</keyword>
<dbReference type="PROSITE" id="PS00018">
    <property type="entry name" value="EF_HAND_1"/>
    <property type="match status" value="2"/>
</dbReference>
<dbReference type="Gene3D" id="1.10.238.10">
    <property type="entry name" value="EF-hand"/>
    <property type="match status" value="1"/>
</dbReference>
<dbReference type="InterPro" id="IPR002048">
    <property type="entry name" value="EF_hand_dom"/>
</dbReference>
<dbReference type="CDD" id="cd00051">
    <property type="entry name" value="EFh"/>
    <property type="match status" value="1"/>
</dbReference>
<reference evidence="6" key="1">
    <citation type="submission" date="2021-03" db="EMBL/GenBank/DDBJ databases">
        <authorList>
            <person name="Li Z."/>
            <person name="Yang C."/>
        </authorList>
    </citation>
    <scope>NUCLEOTIDE SEQUENCE</scope>
    <source>
        <strain evidence="6">Dzin_1.0</strain>
        <tissue evidence="6">Leaf</tissue>
    </source>
</reference>
<feature type="region of interest" description="Disordered" evidence="4">
    <location>
        <begin position="855"/>
        <end position="897"/>
    </location>
</feature>
<dbReference type="AlphaFoldDB" id="A0A9D5HIY8"/>
<gene>
    <name evidence="6" type="ORF">J5N97_013583</name>
</gene>
<organism evidence="6 7">
    <name type="scientific">Dioscorea zingiberensis</name>
    <dbReference type="NCBI Taxonomy" id="325984"/>
    <lineage>
        <taxon>Eukaryota</taxon>
        <taxon>Viridiplantae</taxon>
        <taxon>Streptophyta</taxon>
        <taxon>Embryophyta</taxon>
        <taxon>Tracheophyta</taxon>
        <taxon>Spermatophyta</taxon>
        <taxon>Magnoliopsida</taxon>
        <taxon>Liliopsida</taxon>
        <taxon>Dioscoreales</taxon>
        <taxon>Dioscoreaceae</taxon>
        <taxon>Dioscorea</taxon>
    </lineage>
</organism>
<feature type="compositionally biased region" description="Polar residues" evidence="4">
    <location>
        <begin position="742"/>
        <end position="751"/>
    </location>
</feature>
<dbReference type="InterPro" id="IPR036875">
    <property type="entry name" value="Znf_CCHC_sf"/>
</dbReference>